<dbReference type="Pfam" id="PF11869">
    <property type="entry name" value="DUF3389"/>
    <property type="match status" value="1"/>
</dbReference>
<evidence type="ECO:0000313" key="2">
    <source>
        <dbReference type="Proteomes" id="UP000679575"/>
    </source>
</evidence>
<organism evidence="1 2">
    <name type="scientific">Shewanella yunxiaonensis</name>
    <dbReference type="NCBI Taxonomy" id="2829809"/>
    <lineage>
        <taxon>Bacteria</taxon>
        <taxon>Pseudomonadati</taxon>
        <taxon>Pseudomonadota</taxon>
        <taxon>Gammaproteobacteria</taxon>
        <taxon>Alteromonadales</taxon>
        <taxon>Shewanellaceae</taxon>
        <taxon>Shewanella</taxon>
    </lineage>
</organism>
<dbReference type="InterPro" id="IPR021811">
    <property type="entry name" value="DUF3389"/>
</dbReference>
<reference evidence="1 2" key="1">
    <citation type="submission" date="2021-04" db="EMBL/GenBank/DDBJ databases">
        <title>Novel species identification of genus Shewanella.</title>
        <authorList>
            <person name="Liu G."/>
        </authorList>
    </citation>
    <scope>NUCLEOTIDE SEQUENCE [LARGE SCALE GENOMIC DNA]</scope>
    <source>
        <strain evidence="1 2">FJAT-54481</strain>
    </source>
</reference>
<sequence length="75" mass="8480">MNLNFSTGRILLGQHELQVRLQASKVVMTVLPDDIRLLSDARLLLADAGAVRWQLTLDDNEQLQQIADFYGIEVE</sequence>
<protein>
    <submittedName>
        <fullName evidence="1">DUF3389 family protein</fullName>
    </submittedName>
</protein>
<dbReference type="Proteomes" id="UP000679575">
    <property type="component" value="Chromosome"/>
</dbReference>
<dbReference type="RefSeq" id="WP_212596287.1">
    <property type="nucleotide sequence ID" value="NZ_CP073587.1"/>
</dbReference>
<name>A0ABX7YX98_9GAMM</name>
<accession>A0ABX7YX98</accession>
<gene>
    <name evidence="1" type="ORF">KDN34_07665</name>
</gene>
<dbReference type="EMBL" id="CP073587">
    <property type="protein sequence ID" value="QUN07285.1"/>
    <property type="molecule type" value="Genomic_DNA"/>
</dbReference>
<evidence type="ECO:0000313" key="1">
    <source>
        <dbReference type="EMBL" id="QUN07285.1"/>
    </source>
</evidence>
<keyword evidence="2" id="KW-1185">Reference proteome</keyword>
<proteinExistence type="predicted"/>